<evidence type="ECO:0000313" key="2">
    <source>
        <dbReference type="Proteomes" id="UP000824246"/>
    </source>
</evidence>
<dbReference type="Proteomes" id="UP000824246">
    <property type="component" value="Unassembled WGS sequence"/>
</dbReference>
<sequence>MTLLLIITAALLLTGIVLYAIYRPHKQKNERQQPAAERATGECCGQHAVCERDSLLAAASREIVYYDDEELDQWRGTPSDGYDETQTESFREIFYTMQSADVPGWTRSLQLRGIELPDGIKDEVLLVVSELRSKKETKQK</sequence>
<dbReference type="EMBL" id="DXFB01000049">
    <property type="protein sequence ID" value="HIX44969.1"/>
    <property type="molecule type" value="Genomic_DNA"/>
</dbReference>
<reference evidence="1" key="1">
    <citation type="journal article" date="2021" name="PeerJ">
        <title>Extensive microbial diversity within the chicken gut microbiome revealed by metagenomics and culture.</title>
        <authorList>
            <person name="Gilroy R."/>
            <person name="Ravi A."/>
            <person name="Getino M."/>
            <person name="Pursley I."/>
            <person name="Horton D.L."/>
            <person name="Alikhan N.F."/>
            <person name="Baker D."/>
            <person name="Gharbi K."/>
            <person name="Hall N."/>
            <person name="Watson M."/>
            <person name="Adriaenssens E.M."/>
            <person name="Foster-Nyarko E."/>
            <person name="Jarju S."/>
            <person name="Secka A."/>
            <person name="Antonio M."/>
            <person name="Oren A."/>
            <person name="Chaudhuri R.R."/>
            <person name="La Ragione R."/>
            <person name="Hildebrand F."/>
            <person name="Pallen M.J."/>
        </authorList>
    </citation>
    <scope>NUCLEOTIDE SEQUENCE</scope>
    <source>
        <strain evidence="1">ChiHjej12B11-16260</strain>
    </source>
</reference>
<accession>A0A9D1VQ35</accession>
<comment type="caution">
    <text evidence="1">The sequence shown here is derived from an EMBL/GenBank/DDBJ whole genome shotgun (WGS) entry which is preliminary data.</text>
</comment>
<name>A0A9D1VQ35_9BACT</name>
<dbReference type="AlphaFoldDB" id="A0A9D1VQ35"/>
<gene>
    <name evidence="1" type="ORF">H9982_01985</name>
</gene>
<reference evidence="1" key="2">
    <citation type="submission" date="2021-04" db="EMBL/GenBank/DDBJ databases">
        <authorList>
            <person name="Gilroy R."/>
        </authorList>
    </citation>
    <scope>NUCLEOTIDE SEQUENCE</scope>
    <source>
        <strain evidence="1">ChiHjej12B11-16260</strain>
    </source>
</reference>
<evidence type="ECO:0000313" key="1">
    <source>
        <dbReference type="EMBL" id="HIX44969.1"/>
    </source>
</evidence>
<proteinExistence type="predicted"/>
<protein>
    <submittedName>
        <fullName evidence="1">Phospholipase</fullName>
    </submittedName>
</protein>
<organism evidence="1 2">
    <name type="scientific">Candidatus Barnesiella excrementipullorum</name>
    <dbReference type="NCBI Taxonomy" id="2838479"/>
    <lineage>
        <taxon>Bacteria</taxon>
        <taxon>Pseudomonadati</taxon>
        <taxon>Bacteroidota</taxon>
        <taxon>Bacteroidia</taxon>
        <taxon>Bacteroidales</taxon>
        <taxon>Barnesiellaceae</taxon>
        <taxon>Barnesiella</taxon>
    </lineage>
</organism>